<dbReference type="Gene3D" id="1.10.8.60">
    <property type="match status" value="1"/>
</dbReference>
<dbReference type="InterPro" id="IPR038765">
    <property type="entry name" value="Papain-like_cys_pep_sf"/>
</dbReference>
<organism evidence="8 9">
    <name type="scientific">Tritrichomonas musculus</name>
    <dbReference type="NCBI Taxonomy" id="1915356"/>
    <lineage>
        <taxon>Eukaryota</taxon>
        <taxon>Metamonada</taxon>
        <taxon>Parabasalia</taxon>
        <taxon>Tritrichomonadida</taxon>
        <taxon>Tritrichomonadidae</taxon>
        <taxon>Tritrichomonas</taxon>
    </lineage>
</organism>
<evidence type="ECO:0000256" key="3">
    <source>
        <dbReference type="ARBA" id="ARBA00022741"/>
    </source>
</evidence>
<evidence type="ECO:0000256" key="6">
    <source>
        <dbReference type="SAM" id="MobiDB-lite"/>
    </source>
</evidence>
<dbReference type="SUPFAM" id="SSF54001">
    <property type="entry name" value="Cysteine proteinases"/>
    <property type="match status" value="1"/>
</dbReference>
<dbReference type="Proteomes" id="UP001470230">
    <property type="component" value="Unassembled WGS sequence"/>
</dbReference>
<evidence type="ECO:0000313" key="9">
    <source>
        <dbReference type="Proteomes" id="UP001470230"/>
    </source>
</evidence>
<dbReference type="Pfam" id="PF17862">
    <property type="entry name" value="AAA_lid_3"/>
    <property type="match status" value="1"/>
</dbReference>
<dbReference type="Pfam" id="PF01841">
    <property type="entry name" value="Transglut_core"/>
    <property type="match status" value="1"/>
</dbReference>
<evidence type="ECO:0000313" key="8">
    <source>
        <dbReference type="EMBL" id="KAK8834061.1"/>
    </source>
</evidence>
<dbReference type="InterPro" id="IPR002931">
    <property type="entry name" value="Transglutaminase-like"/>
</dbReference>
<dbReference type="InterPro" id="IPR039812">
    <property type="entry name" value="Vesicle-fus_ATPase"/>
</dbReference>
<dbReference type="Pfam" id="PF00004">
    <property type="entry name" value="AAA"/>
    <property type="match status" value="2"/>
</dbReference>
<keyword evidence="5" id="KW-0653">Protein transport</keyword>
<dbReference type="Gene3D" id="3.40.50.300">
    <property type="entry name" value="P-loop containing nucleotide triphosphate hydrolases"/>
    <property type="match status" value="2"/>
</dbReference>
<keyword evidence="4" id="KW-0067">ATP-binding</keyword>
<comment type="similarity">
    <text evidence="1">Belongs to the AAA ATPase family.</text>
</comment>
<reference evidence="8 9" key="1">
    <citation type="submission" date="2024-04" db="EMBL/GenBank/DDBJ databases">
        <title>Tritrichomonas musculus Genome.</title>
        <authorList>
            <person name="Alves-Ferreira E."/>
            <person name="Grigg M."/>
            <person name="Lorenzi H."/>
            <person name="Galac M."/>
        </authorList>
    </citation>
    <scope>NUCLEOTIDE SEQUENCE [LARGE SCALE GENOMIC DNA]</scope>
    <source>
        <strain evidence="8 9">EAF2021</strain>
    </source>
</reference>
<feature type="region of interest" description="Disordered" evidence="6">
    <location>
        <begin position="1089"/>
        <end position="1132"/>
    </location>
</feature>
<comment type="caution">
    <text evidence="8">The sequence shown here is derived from an EMBL/GenBank/DDBJ whole genome shotgun (WGS) entry which is preliminary data.</text>
</comment>
<dbReference type="SMART" id="SM00382">
    <property type="entry name" value="AAA"/>
    <property type="match status" value="2"/>
</dbReference>
<dbReference type="PANTHER" id="PTHR23078:SF3">
    <property type="entry name" value="VESICLE-FUSING ATPASE"/>
    <property type="match status" value="1"/>
</dbReference>
<protein>
    <recommendedName>
        <fullName evidence="7">AAA+ ATPase domain-containing protein</fullName>
    </recommendedName>
</protein>
<dbReference type="SUPFAM" id="SSF52540">
    <property type="entry name" value="P-loop containing nucleoside triphosphate hydrolases"/>
    <property type="match status" value="2"/>
</dbReference>
<feature type="non-terminal residue" evidence="8">
    <location>
        <position position="1"/>
    </location>
</feature>
<keyword evidence="2" id="KW-0813">Transport</keyword>
<dbReference type="InterPro" id="IPR027417">
    <property type="entry name" value="P-loop_NTPase"/>
</dbReference>
<proteinExistence type="inferred from homology"/>
<evidence type="ECO:0000256" key="1">
    <source>
        <dbReference type="ARBA" id="ARBA00006914"/>
    </source>
</evidence>
<sequence>PDFNFEDLGIGGLDKEFATLFRRAFNSRLFPPKFIRERGIKHVKGILLYGPPGTGKTLMARQIGKMLNACEPKIVSGPEVLDKMVGESERKIRDLFAEAEADQDQNGDNAQLHLIIFDEIDSICKKRGGQGTLSGIQDTLVNQLLSKIDGVNELDDVLLIGMTNRKDLIDDAILRPGRLEVQLCIGLPDEPGREQIFQIHTKKLRQCNGMADDVDLKELAHLTPNYTGAEIEGVVKSAQSFSLNNGFDPKTLKLRDVKELKVTREHFMLALQEVKPKFGIEEDISKLAPRGIVDFSKGFKHTKKHVQKFIDSLLNSDASSLMCFCISGLPGTGLTSFAVSVAKEGFTFVKLILAKDFIGKNDDQVCNEINDIFQNAYRSKVSAIVIDDLDAIIEFSPIGPRFANKILQTLLVLIKQIPPSNSKLAIFCTTSMRNEMRSIGVDQRYFYEEITLECITDHKQLSVIAKDACNVEIDFSGEDEEEIDNYLKSHIIPIKRVIECIDFANFEAKDEKIKWSRLFKSIKEHIKSKKQRMLHLAVSEVLSFDRKYYQKFKDPLSRLRQLVINFEEKETDLSQVPKDLVNEFGYACLSNSLMFKEPEIPKHDEEGISQYIQSHTFDTLNSLISYIKSLNDDIDKLFAIFAYAALNIRYDTEAFFSGNHKSATLESVFQTKLAVCEGYALFFREMSKRVGLNSKRIVISDYSNFSKAFGFDPLNPPSTIKSDHASVHITIDGVPFISEPTWAAGYLNNSNQFQWSYKPKLFLIPLYKSLCDHYPCDDCQKLLPFKFTFNDFFKSCDVSPCGINLKTESNPYVNIESKSGYLEQIYSCDGPIDWIQIHLYKKNSNSFNEIQSNGITSYEIIQRKLPNHPERCRFICNIAFPEKGFYEIEIYIDGPRVLKFYVNSLSKCSTSVPLQLNPFHDSKFIPISPKRILSTVKHGVALIRFAVSPKRSGLLWNIFKLTDSNSFAKDGESISRTCGIYSKLKIPFDDERYEDQLCITFPSNGRYSVALYLANDEGSYTSYITYYFDVTGASSDRSIVSPVEFMFKGRTFVSDSEAQLSQDQMENLKEPTQSELKLLAELKRLTDQDDAKVEMRRNRPHKGKSKNTKAKDSKGNDSEFDGKSSSKCCLLI</sequence>
<feature type="domain" description="AAA+ ATPase" evidence="7">
    <location>
        <begin position="42"/>
        <end position="189"/>
    </location>
</feature>
<dbReference type="PANTHER" id="PTHR23078">
    <property type="entry name" value="VESICULAR-FUSION PROTEIN NSF"/>
    <property type="match status" value="1"/>
</dbReference>
<feature type="compositionally biased region" description="Basic residues" evidence="6">
    <location>
        <begin position="1098"/>
        <end position="1108"/>
    </location>
</feature>
<dbReference type="InterPro" id="IPR003959">
    <property type="entry name" value="ATPase_AAA_core"/>
</dbReference>
<gene>
    <name evidence="8" type="ORF">M9Y10_036859</name>
</gene>
<dbReference type="PROSITE" id="PS00674">
    <property type="entry name" value="AAA"/>
    <property type="match status" value="1"/>
</dbReference>
<accession>A0ABR2GK64</accession>
<dbReference type="InterPro" id="IPR003593">
    <property type="entry name" value="AAA+_ATPase"/>
</dbReference>
<evidence type="ECO:0000256" key="5">
    <source>
        <dbReference type="ARBA" id="ARBA00022927"/>
    </source>
</evidence>
<dbReference type="InterPro" id="IPR003960">
    <property type="entry name" value="ATPase_AAA_CS"/>
</dbReference>
<evidence type="ECO:0000259" key="7">
    <source>
        <dbReference type="SMART" id="SM00382"/>
    </source>
</evidence>
<dbReference type="Gene3D" id="3.10.620.30">
    <property type="match status" value="1"/>
</dbReference>
<keyword evidence="3" id="KW-0547">Nucleotide-binding</keyword>
<dbReference type="EMBL" id="JAPFFF010000535">
    <property type="protein sequence ID" value="KAK8834061.1"/>
    <property type="molecule type" value="Genomic_DNA"/>
</dbReference>
<keyword evidence="9" id="KW-1185">Reference proteome</keyword>
<evidence type="ECO:0000256" key="2">
    <source>
        <dbReference type="ARBA" id="ARBA00022448"/>
    </source>
</evidence>
<name>A0ABR2GK64_9EUKA</name>
<evidence type="ECO:0000256" key="4">
    <source>
        <dbReference type="ARBA" id="ARBA00022840"/>
    </source>
</evidence>
<dbReference type="InterPro" id="IPR041569">
    <property type="entry name" value="AAA_lid_3"/>
</dbReference>
<feature type="domain" description="AAA+ ATPase" evidence="7">
    <location>
        <begin position="320"/>
        <end position="451"/>
    </location>
</feature>
<feature type="compositionally biased region" description="Basic and acidic residues" evidence="6">
    <location>
        <begin position="1109"/>
        <end position="1124"/>
    </location>
</feature>